<accession>A0AAF3J500</accession>
<dbReference type="Proteomes" id="UP000887575">
    <property type="component" value="Unassembled WGS sequence"/>
</dbReference>
<evidence type="ECO:0000313" key="1">
    <source>
        <dbReference type="Proteomes" id="UP000887575"/>
    </source>
</evidence>
<name>A0AAF3J500_9BILA</name>
<sequence length="321" mass="36963">MQEWPTVENDQNLFDGKISFPTRSGYHVTIRAVWQDNLPSGSKVGTVFAIHGSPGSHNDFKYITYHLKNTGIRMISINMPGHGYTQNHKKISFHNDDRNAFIQAMIDHLNVDRDVVFVGHSRGSENALNICTLNQNRAKGLLLINTSGFRRHKGIKPFFIIRFASWIYNLKPLAPLARIIMHPILYHIYNRLVKLKTQSGKIAAVCVQSMKTFALSDQRSYVKELNTQSKFPILLAYSGKDFLIEEEIVREMLTEFEDSEELIIDDSQATDTETKAARWFRCRLSQKRTLGVCFHQDGHYLQKYKAKFLSDAIQAIFEYKD</sequence>
<dbReference type="AlphaFoldDB" id="A0AAF3J500"/>
<protein>
    <submittedName>
        <fullName evidence="2">Serine aminopeptidase S33 domain-containing protein</fullName>
    </submittedName>
</protein>
<evidence type="ECO:0000313" key="2">
    <source>
        <dbReference type="WBParaSite" id="MBELARI_LOCUS16547"/>
    </source>
</evidence>
<dbReference type="WBParaSite" id="MBELARI_LOCUS16547">
    <property type="protein sequence ID" value="MBELARI_LOCUS16547"/>
    <property type="gene ID" value="MBELARI_LOCUS16547"/>
</dbReference>
<dbReference type="Pfam" id="PF06342">
    <property type="entry name" value="DUF1057"/>
    <property type="match status" value="1"/>
</dbReference>
<dbReference type="InterPro" id="IPR010463">
    <property type="entry name" value="DUF1057"/>
</dbReference>
<dbReference type="Gene3D" id="3.40.50.1820">
    <property type="entry name" value="alpha/beta hydrolase"/>
    <property type="match status" value="1"/>
</dbReference>
<keyword evidence="1" id="KW-1185">Reference proteome</keyword>
<reference evidence="2" key="1">
    <citation type="submission" date="2024-02" db="UniProtKB">
        <authorList>
            <consortium name="WormBaseParasite"/>
        </authorList>
    </citation>
    <scope>IDENTIFICATION</scope>
</reference>
<organism evidence="1 2">
    <name type="scientific">Mesorhabditis belari</name>
    <dbReference type="NCBI Taxonomy" id="2138241"/>
    <lineage>
        <taxon>Eukaryota</taxon>
        <taxon>Metazoa</taxon>
        <taxon>Ecdysozoa</taxon>
        <taxon>Nematoda</taxon>
        <taxon>Chromadorea</taxon>
        <taxon>Rhabditida</taxon>
        <taxon>Rhabditina</taxon>
        <taxon>Rhabditomorpha</taxon>
        <taxon>Rhabditoidea</taxon>
        <taxon>Rhabditidae</taxon>
        <taxon>Mesorhabditinae</taxon>
        <taxon>Mesorhabditis</taxon>
    </lineage>
</organism>
<dbReference type="InterPro" id="IPR029058">
    <property type="entry name" value="AB_hydrolase_fold"/>
</dbReference>
<proteinExistence type="predicted"/>
<dbReference type="PANTHER" id="PTHR47533">
    <property type="entry name" value="PROTEIN CBG21859"/>
    <property type="match status" value="1"/>
</dbReference>
<dbReference type="PANTHER" id="PTHR47533:SF6">
    <property type="entry name" value="PROTEIN CBG08091"/>
    <property type="match status" value="1"/>
</dbReference>
<dbReference type="SUPFAM" id="SSF53474">
    <property type="entry name" value="alpha/beta-Hydrolases"/>
    <property type="match status" value="1"/>
</dbReference>